<organism evidence="2 3">
    <name type="scientific">Daphnia magna</name>
    <dbReference type="NCBI Taxonomy" id="35525"/>
    <lineage>
        <taxon>Eukaryota</taxon>
        <taxon>Metazoa</taxon>
        <taxon>Ecdysozoa</taxon>
        <taxon>Arthropoda</taxon>
        <taxon>Crustacea</taxon>
        <taxon>Branchiopoda</taxon>
        <taxon>Diplostraca</taxon>
        <taxon>Cladocera</taxon>
        <taxon>Anomopoda</taxon>
        <taxon>Daphniidae</taxon>
        <taxon>Daphnia</taxon>
    </lineage>
</organism>
<dbReference type="Proteomes" id="UP001234178">
    <property type="component" value="Unassembled WGS sequence"/>
</dbReference>
<proteinExistence type="predicted"/>
<reference evidence="2 3" key="1">
    <citation type="journal article" date="2023" name="Nucleic Acids Res.">
        <title>The hologenome of Daphnia magna reveals possible DNA methylation and microbiome-mediated evolution of the host genome.</title>
        <authorList>
            <person name="Chaturvedi A."/>
            <person name="Li X."/>
            <person name="Dhandapani V."/>
            <person name="Marshall H."/>
            <person name="Kissane S."/>
            <person name="Cuenca-Cambronero M."/>
            <person name="Asole G."/>
            <person name="Calvet F."/>
            <person name="Ruiz-Romero M."/>
            <person name="Marangio P."/>
            <person name="Guigo R."/>
            <person name="Rago D."/>
            <person name="Mirbahai L."/>
            <person name="Eastwood N."/>
            <person name="Colbourne J.K."/>
            <person name="Zhou J."/>
            <person name="Mallon E."/>
            <person name="Orsini L."/>
        </authorList>
    </citation>
    <scope>NUCLEOTIDE SEQUENCE [LARGE SCALE GENOMIC DNA]</scope>
    <source>
        <strain evidence="2">LRV0_1</strain>
    </source>
</reference>
<keyword evidence="3" id="KW-1185">Reference proteome</keyword>
<evidence type="ECO:0000313" key="3">
    <source>
        <dbReference type="Proteomes" id="UP001234178"/>
    </source>
</evidence>
<gene>
    <name evidence="2" type="ORF">OUZ56_022591</name>
</gene>
<name>A0ABR0AWV8_9CRUS</name>
<accession>A0ABR0AWV8</accession>
<sequence length="93" mass="10008">MGEEENTSGTRTKRCDPVDGRTPTEQEGGVNVSYAAGPGGGRPKFYNGHCRRPTFASSPPAHPTTTFSRIAGFLVVHNNSNIKILGHKAKKQK</sequence>
<feature type="compositionally biased region" description="Basic and acidic residues" evidence="1">
    <location>
        <begin position="13"/>
        <end position="24"/>
    </location>
</feature>
<comment type="caution">
    <text evidence="2">The sequence shown here is derived from an EMBL/GenBank/DDBJ whole genome shotgun (WGS) entry which is preliminary data.</text>
</comment>
<protein>
    <submittedName>
        <fullName evidence="2">Uncharacterized protein</fullName>
    </submittedName>
</protein>
<evidence type="ECO:0000256" key="1">
    <source>
        <dbReference type="SAM" id="MobiDB-lite"/>
    </source>
</evidence>
<feature type="region of interest" description="Disordered" evidence="1">
    <location>
        <begin position="1"/>
        <end position="48"/>
    </location>
</feature>
<dbReference type="EMBL" id="JAOYFB010000039">
    <property type="protein sequence ID" value="KAK4029619.1"/>
    <property type="molecule type" value="Genomic_DNA"/>
</dbReference>
<evidence type="ECO:0000313" key="2">
    <source>
        <dbReference type="EMBL" id="KAK4029619.1"/>
    </source>
</evidence>